<dbReference type="Pfam" id="PF01926">
    <property type="entry name" value="MMR_HSR1"/>
    <property type="match status" value="1"/>
</dbReference>
<dbReference type="InterPro" id="IPR027417">
    <property type="entry name" value="P-loop_NTPase"/>
</dbReference>
<dbReference type="CDD" id="cd04164">
    <property type="entry name" value="trmE"/>
    <property type="match status" value="1"/>
</dbReference>
<evidence type="ECO:0000256" key="3">
    <source>
        <dbReference type="ARBA" id="ARBA00022694"/>
    </source>
</evidence>
<dbReference type="HAMAP" id="MF_00379">
    <property type="entry name" value="GTPase_MnmE"/>
    <property type="match status" value="1"/>
</dbReference>
<protein>
    <recommendedName>
        <fullName evidence="6">TrmE-type G domain-containing protein</fullName>
    </recommendedName>
</protein>
<dbReference type="NCBIfam" id="NF003661">
    <property type="entry name" value="PRK05291.1-3"/>
    <property type="match status" value="1"/>
</dbReference>
<keyword evidence="4" id="KW-0547">Nucleotide-binding</keyword>
<dbReference type="GO" id="GO:0003924">
    <property type="term" value="F:GTPase activity"/>
    <property type="evidence" value="ECO:0007669"/>
    <property type="project" value="InterPro"/>
</dbReference>
<accession>A0A9D4TTX2</accession>
<dbReference type="InterPro" id="IPR004520">
    <property type="entry name" value="GTPase_MnmE"/>
</dbReference>
<dbReference type="InterPro" id="IPR027266">
    <property type="entry name" value="TrmE/GcvT-like"/>
</dbReference>
<dbReference type="CDD" id="cd14858">
    <property type="entry name" value="TrmE_N"/>
    <property type="match status" value="1"/>
</dbReference>
<keyword evidence="5" id="KW-0342">GTP-binding</keyword>
<dbReference type="InterPro" id="IPR027368">
    <property type="entry name" value="MnmE_dom2"/>
</dbReference>
<evidence type="ECO:0000259" key="6">
    <source>
        <dbReference type="PROSITE" id="PS51709"/>
    </source>
</evidence>
<dbReference type="FunFam" id="3.30.1360.120:FF:000007">
    <property type="entry name" value="tRNA modification GTPase GTPBP3, mitochondrial"/>
    <property type="match status" value="1"/>
</dbReference>
<dbReference type="InterPro" id="IPR025867">
    <property type="entry name" value="MnmE_helical"/>
</dbReference>
<proteinExistence type="inferred from homology"/>
<feature type="domain" description="TrmE-type G" evidence="6">
    <location>
        <begin position="220"/>
        <end position="398"/>
    </location>
</feature>
<dbReference type="AlphaFoldDB" id="A0A9D4TTX2"/>
<reference evidence="7" key="1">
    <citation type="journal article" date="2019" name="Plant J.">
        <title>Chlorella vulgaris genome assembly and annotation reveals the molecular basis for metabolic acclimation to high light conditions.</title>
        <authorList>
            <person name="Cecchin M."/>
            <person name="Marcolungo L."/>
            <person name="Rossato M."/>
            <person name="Girolomoni L."/>
            <person name="Cosentino E."/>
            <person name="Cuine S."/>
            <person name="Li-Beisson Y."/>
            <person name="Delledonne M."/>
            <person name="Ballottari M."/>
        </authorList>
    </citation>
    <scope>NUCLEOTIDE SEQUENCE</scope>
    <source>
        <strain evidence="7">211/11P</strain>
    </source>
</reference>
<evidence type="ECO:0000256" key="2">
    <source>
        <dbReference type="ARBA" id="ARBA00011043"/>
    </source>
</evidence>
<dbReference type="SUPFAM" id="SSF116878">
    <property type="entry name" value="TrmE connector domain"/>
    <property type="match status" value="1"/>
</dbReference>
<dbReference type="PROSITE" id="PS51709">
    <property type="entry name" value="G_TRME"/>
    <property type="match status" value="1"/>
</dbReference>
<organism evidence="7 8">
    <name type="scientific">Chlorella vulgaris</name>
    <name type="common">Green alga</name>
    <dbReference type="NCBI Taxonomy" id="3077"/>
    <lineage>
        <taxon>Eukaryota</taxon>
        <taxon>Viridiplantae</taxon>
        <taxon>Chlorophyta</taxon>
        <taxon>core chlorophytes</taxon>
        <taxon>Trebouxiophyceae</taxon>
        <taxon>Chlorellales</taxon>
        <taxon>Chlorellaceae</taxon>
        <taxon>Chlorella clade</taxon>
        <taxon>Chlorella</taxon>
    </lineage>
</organism>
<dbReference type="InterPro" id="IPR005225">
    <property type="entry name" value="Small_GTP-bd"/>
</dbReference>
<dbReference type="GO" id="GO:0005525">
    <property type="term" value="F:GTP binding"/>
    <property type="evidence" value="ECO:0007669"/>
    <property type="project" value="UniProtKB-KW"/>
</dbReference>
<dbReference type="GO" id="GO:0005739">
    <property type="term" value="C:mitochondrion"/>
    <property type="evidence" value="ECO:0007669"/>
    <property type="project" value="UniProtKB-SubCell"/>
</dbReference>
<dbReference type="OrthoDB" id="188276at2759"/>
<gene>
    <name evidence="7" type="ORF">D9Q98_002536</name>
</gene>
<comment type="similarity">
    <text evidence="2">Belongs to the TRAFAC class TrmE-Era-EngA-EngB-Septin-like GTPase superfamily. TrmE GTPase family.</text>
</comment>
<dbReference type="Proteomes" id="UP001055712">
    <property type="component" value="Unassembled WGS sequence"/>
</dbReference>
<keyword evidence="3" id="KW-0819">tRNA processing</keyword>
<dbReference type="NCBIfam" id="TIGR00231">
    <property type="entry name" value="small_GTP"/>
    <property type="match status" value="1"/>
</dbReference>
<dbReference type="SUPFAM" id="SSF52540">
    <property type="entry name" value="P-loop containing nucleoside triphosphate hydrolases"/>
    <property type="match status" value="1"/>
</dbReference>
<evidence type="ECO:0000256" key="4">
    <source>
        <dbReference type="ARBA" id="ARBA00022741"/>
    </source>
</evidence>
<dbReference type="InterPro" id="IPR031168">
    <property type="entry name" value="G_TrmE"/>
</dbReference>
<comment type="subcellular location">
    <subcellularLocation>
        <location evidence="1">Mitochondrion</location>
    </subcellularLocation>
</comment>
<dbReference type="GO" id="GO:0030488">
    <property type="term" value="P:tRNA methylation"/>
    <property type="evidence" value="ECO:0007669"/>
    <property type="project" value="TreeGrafter"/>
</dbReference>
<dbReference type="Gene3D" id="3.30.1360.120">
    <property type="entry name" value="Probable tRNA modification gtpase trme, domain 1"/>
    <property type="match status" value="1"/>
</dbReference>
<reference evidence="7" key="2">
    <citation type="submission" date="2020-11" db="EMBL/GenBank/DDBJ databases">
        <authorList>
            <person name="Cecchin M."/>
            <person name="Marcolungo L."/>
            <person name="Rossato M."/>
            <person name="Girolomoni L."/>
            <person name="Cosentino E."/>
            <person name="Cuine S."/>
            <person name="Li-Beisson Y."/>
            <person name="Delledonne M."/>
            <person name="Ballottari M."/>
        </authorList>
    </citation>
    <scope>NUCLEOTIDE SEQUENCE</scope>
    <source>
        <strain evidence="7">211/11P</strain>
        <tissue evidence="7">Whole cell</tissue>
    </source>
</reference>
<dbReference type="PANTHER" id="PTHR42714:SF2">
    <property type="entry name" value="TRNA MODIFICATION GTPASE GTPBP3, MITOCHONDRIAL"/>
    <property type="match status" value="1"/>
</dbReference>
<evidence type="ECO:0000256" key="1">
    <source>
        <dbReference type="ARBA" id="ARBA00004173"/>
    </source>
</evidence>
<dbReference type="InterPro" id="IPR006073">
    <property type="entry name" value="GTP-bd"/>
</dbReference>
<dbReference type="Gene3D" id="3.40.50.300">
    <property type="entry name" value="P-loop containing nucleotide triphosphate hydrolases"/>
    <property type="match status" value="1"/>
</dbReference>
<dbReference type="InterPro" id="IPR018948">
    <property type="entry name" value="GTP-bd_TrmE_N"/>
</dbReference>
<evidence type="ECO:0000313" key="8">
    <source>
        <dbReference type="Proteomes" id="UP001055712"/>
    </source>
</evidence>
<name>A0A9D4TTX2_CHLVU</name>
<dbReference type="Gene3D" id="1.20.120.430">
    <property type="entry name" value="tRNA modification GTPase MnmE domain 2"/>
    <property type="match status" value="1"/>
</dbReference>
<dbReference type="GO" id="GO:0002098">
    <property type="term" value="P:tRNA wobble uridine modification"/>
    <property type="evidence" value="ECO:0007669"/>
    <property type="project" value="TreeGrafter"/>
</dbReference>
<evidence type="ECO:0000256" key="5">
    <source>
        <dbReference type="ARBA" id="ARBA00023134"/>
    </source>
</evidence>
<evidence type="ECO:0000313" key="7">
    <source>
        <dbReference type="EMBL" id="KAI3434459.1"/>
    </source>
</evidence>
<dbReference type="Pfam" id="PF12631">
    <property type="entry name" value="MnmE_helical"/>
    <property type="match status" value="1"/>
</dbReference>
<sequence>MVGTAAARDTIFALSSGSTRCAVAVVRISGPASDATLRQLMRGTLPPPRTATLASLVYGGTLLDRALVMRFPGPQSFTGEDCAELHLHGSIAVVRAVLDTLRAMQLRPAEPGEFTRRAFDAGKLDLTQVEGLADLMAAETESQRKQSLLHSSGAVRRQHEAWRQTLLTCLARLEAVVDFGEEEGIDLAVAAGVLPLVRTLRGELEGHLASAVSGELIRSGVRIAIVGRPNSGKSSLVNLLAGHEAAIVSPIPGTTRDLVEVPLELGGVKVILTDTAGLRQTDCAVEAEGVRRARNALQQAHVVLSLGVAGAGGVALGGGEQGNDVQALAGPLPEGALHIRVENKADLLPQSPALEEAACTGREVPPAAGGASQEPLLISCKSGQGMDQLLATLQQAVCSLVSGSGNGTGTALVTRARHRHHLAAVVAALQRYEAVGPALELGCEELRIAARELGAVTGAIQTEQLLDKLFSEFCIGK</sequence>
<dbReference type="EMBL" id="SIDB01000003">
    <property type="protein sequence ID" value="KAI3434459.1"/>
    <property type="molecule type" value="Genomic_DNA"/>
</dbReference>
<keyword evidence="8" id="KW-1185">Reference proteome</keyword>
<dbReference type="PANTHER" id="PTHR42714">
    <property type="entry name" value="TRNA MODIFICATION GTPASE GTPBP3"/>
    <property type="match status" value="1"/>
</dbReference>
<comment type="caution">
    <text evidence="7">The sequence shown here is derived from an EMBL/GenBank/DDBJ whole genome shotgun (WGS) entry which is preliminary data.</text>
</comment>
<dbReference type="Pfam" id="PF10396">
    <property type="entry name" value="TrmE_N"/>
    <property type="match status" value="1"/>
</dbReference>